<dbReference type="PRINTS" id="PR00081">
    <property type="entry name" value="GDHRDH"/>
</dbReference>
<reference evidence="4 5" key="1">
    <citation type="submission" date="2018-10" db="EMBL/GenBank/DDBJ databases">
        <title>Fifty Aureobasidium pullulans genomes reveal a recombining polyextremotolerant generalist.</title>
        <authorList>
            <person name="Gostincar C."/>
            <person name="Turk M."/>
            <person name="Zajc J."/>
            <person name="Gunde-Cimerman N."/>
        </authorList>
    </citation>
    <scope>NUCLEOTIDE SEQUENCE [LARGE SCALE GENOMIC DNA]</scope>
    <source>
        <strain evidence="4 5">EXF-3519</strain>
    </source>
</reference>
<gene>
    <name evidence="4" type="ORF">D6C85_08829</name>
</gene>
<proteinExistence type="inferred from homology"/>
<dbReference type="AlphaFoldDB" id="A0A4V4KW37"/>
<dbReference type="PANTHER" id="PTHR42901:SF1">
    <property type="entry name" value="ALCOHOL DEHYDROGENASE"/>
    <property type="match status" value="1"/>
</dbReference>
<dbReference type="GO" id="GO:0016491">
    <property type="term" value="F:oxidoreductase activity"/>
    <property type="evidence" value="ECO:0007669"/>
    <property type="project" value="UniProtKB-KW"/>
</dbReference>
<comment type="caution">
    <text evidence="4">The sequence shown here is derived from an EMBL/GenBank/DDBJ whole genome shotgun (WGS) entry which is preliminary data.</text>
</comment>
<dbReference type="PANTHER" id="PTHR42901">
    <property type="entry name" value="ALCOHOL DEHYDROGENASE"/>
    <property type="match status" value="1"/>
</dbReference>
<accession>A0A4V4KW37</accession>
<evidence type="ECO:0000313" key="4">
    <source>
        <dbReference type="EMBL" id="THZ63811.1"/>
    </source>
</evidence>
<keyword evidence="2" id="KW-0560">Oxidoreductase</keyword>
<comment type="similarity">
    <text evidence="1 3">Belongs to the short-chain dehydrogenases/reductases (SDR) family.</text>
</comment>
<organism evidence="4 5">
    <name type="scientific">Aureobasidium pullulans</name>
    <name type="common">Black yeast</name>
    <name type="synonym">Pullularia pullulans</name>
    <dbReference type="NCBI Taxonomy" id="5580"/>
    <lineage>
        <taxon>Eukaryota</taxon>
        <taxon>Fungi</taxon>
        <taxon>Dikarya</taxon>
        <taxon>Ascomycota</taxon>
        <taxon>Pezizomycotina</taxon>
        <taxon>Dothideomycetes</taxon>
        <taxon>Dothideomycetidae</taxon>
        <taxon>Dothideales</taxon>
        <taxon>Saccotheciaceae</taxon>
        <taxon>Aureobasidium</taxon>
    </lineage>
</organism>
<dbReference type="InterPro" id="IPR036291">
    <property type="entry name" value="NAD(P)-bd_dom_sf"/>
</dbReference>
<protein>
    <submittedName>
        <fullName evidence="4">NADP-dependent L-serine/L-allo-threonine dehydrogenase ydfG</fullName>
    </submittedName>
</protein>
<evidence type="ECO:0000256" key="2">
    <source>
        <dbReference type="ARBA" id="ARBA00023002"/>
    </source>
</evidence>
<dbReference type="EMBL" id="QZBS01000440">
    <property type="protein sequence ID" value="THZ63811.1"/>
    <property type="molecule type" value="Genomic_DNA"/>
</dbReference>
<dbReference type="SUPFAM" id="SSF51735">
    <property type="entry name" value="NAD(P)-binding Rossmann-fold domains"/>
    <property type="match status" value="1"/>
</dbReference>
<evidence type="ECO:0000313" key="5">
    <source>
        <dbReference type="Proteomes" id="UP000309734"/>
    </source>
</evidence>
<dbReference type="InterPro" id="IPR002347">
    <property type="entry name" value="SDR_fam"/>
</dbReference>
<dbReference type="Proteomes" id="UP000309734">
    <property type="component" value="Unassembled WGS sequence"/>
</dbReference>
<dbReference type="Gene3D" id="3.40.50.720">
    <property type="entry name" value="NAD(P)-binding Rossmann-like Domain"/>
    <property type="match status" value="1"/>
</dbReference>
<name>A0A4V4KW37_AURPU</name>
<dbReference type="Pfam" id="PF00106">
    <property type="entry name" value="adh_short"/>
    <property type="match status" value="1"/>
</dbReference>
<sequence>MPALKGQLVLLTGASMGIGAAIARSLAASGANLALFSRSEDKLQALAEEIKSAHEGVKVTYRAVDVGNHEAVDKAVASVVKEMGEIDVLINNTRKMDGSKVLIKQQAGLALGAPNAFPDLKITDIITMNNTNINGYMFVTYSVLNHSMRTPSRHTGTILNITSTTALEAPPFPGEAVYHANKACQEGFTNALRNELCGTDIRVLALRPGVVGTHFHRQRVGFDDGMYDDFMDGYKPLVPEDVAESAVYMLGAPMSVSIKALDVVPSAQRSLTVFDREWSKRNEKKDAN</sequence>
<evidence type="ECO:0000256" key="3">
    <source>
        <dbReference type="RuleBase" id="RU000363"/>
    </source>
</evidence>
<evidence type="ECO:0000256" key="1">
    <source>
        <dbReference type="ARBA" id="ARBA00006484"/>
    </source>
</evidence>
<dbReference type="PRINTS" id="PR00080">
    <property type="entry name" value="SDRFAMILY"/>
</dbReference>